<keyword evidence="3" id="KW-1185">Reference proteome</keyword>
<evidence type="ECO:0000313" key="3">
    <source>
        <dbReference type="Proteomes" id="UP000186364"/>
    </source>
</evidence>
<evidence type="ECO:0000313" key="2">
    <source>
        <dbReference type="EMBL" id="OLP59804.1"/>
    </source>
</evidence>
<organism evidence="2 3">
    <name type="scientific">Xaviernesmea oryzae</name>
    <dbReference type="NCBI Taxonomy" id="464029"/>
    <lineage>
        <taxon>Bacteria</taxon>
        <taxon>Pseudomonadati</taxon>
        <taxon>Pseudomonadota</taxon>
        <taxon>Alphaproteobacteria</taxon>
        <taxon>Hyphomicrobiales</taxon>
        <taxon>Rhizobiaceae</taxon>
        <taxon>Rhizobium/Agrobacterium group</taxon>
        <taxon>Xaviernesmea</taxon>
    </lineage>
</organism>
<protein>
    <submittedName>
        <fullName evidence="2">Uncharacterized protein</fullName>
    </submittedName>
</protein>
<sequence>MTQIVTISASTAAFAAEAVKPKARMAGDQPSDEAITLLQVKPPGKKVQPAIAEASASNTGLSLALMERGWQLQQETYARVLHRYAEMMEDEPGADADAATDDDAAQDESEDDAAA</sequence>
<feature type="region of interest" description="Disordered" evidence="1">
    <location>
        <begin position="88"/>
        <end position="115"/>
    </location>
</feature>
<dbReference type="EMBL" id="MKIP01000043">
    <property type="protein sequence ID" value="OLP59804.1"/>
    <property type="molecule type" value="Genomic_DNA"/>
</dbReference>
<dbReference type="AlphaFoldDB" id="A0A1Q9AWK5"/>
<comment type="caution">
    <text evidence="2">The sequence shown here is derived from an EMBL/GenBank/DDBJ whole genome shotgun (WGS) entry which is preliminary data.</text>
</comment>
<dbReference type="Proteomes" id="UP000186364">
    <property type="component" value="Unassembled WGS sequence"/>
</dbReference>
<gene>
    <name evidence="2" type="ORF">BJF93_09300</name>
</gene>
<proteinExistence type="predicted"/>
<reference evidence="2 3" key="1">
    <citation type="submission" date="2016-09" db="EMBL/GenBank/DDBJ databases">
        <title>Rhizobium sp. nov., a novel species isolated from the rice rhizosphere.</title>
        <authorList>
            <person name="Zhao J."/>
            <person name="Zhang X."/>
        </authorList>
    </citation>
    <scope>NUCLEOTIDE SEQUENCE [LARGE SCALE GENOMIC DNA]</scope>
    <source>
        <strain evidence="2 3">1.7048</strain>
    </source>
</reference>
<dbReference type="OrthoDB" id="8420378at2"/>
<name>A0A1Q9AWK5_9HYPH</name>
<evidence type="ECO:0000256" key="1">
    <source>
        <dbReference type="SAM" id="MobiDB-lite"/>
    </source>
</evidence>
<dbReference type="RefSeq" id="WP_075627563.1">
    <property type="nucleotide sequence ID" value="NZ_FOAM01000002.1"/>
</dbReference>
<accession>A0A1Q9AWK5</accession>